<keyword evidence="2" id="KW-0812">Transmembrane</keyword>
<keyword evidence="2" id="KW-0472">Membrane</keyword>
<evidence type="ECO:0000313" key="4">
    <source>
        <dbReference type="EMBL" id="RNM16697.1"/>
    </source>
</evidence>
<dbReference type="OrthoDB" id="3402808at2"/>
<comment type="caution">
    <text evidence="4">The sequence shown here is derived from an EMBL/GenBank/DDBJ whole genome shotgun (WGS) entry which is preliminary data.</text>
</comment>
<reference evidence="4 5" key="1">
    <citation type="submission" date="2018-11" db="EMBL/GenBank/DDBJ databases">
        <authorList>
            <person name="Li F."/>
        </authorList>
    </citation>
    <scope>NUCLEOTIDE SEQUENCE [LARGE SCALE GENOMIC DNA]</scope>
    <source>
        <strain evidence="4 5">Gsoil 818</strain>
    </source>
</reference>
<evidence type="ECO:0000313" key="5">
    <source>
        <dbReference type="Proteomes" id="UP000279994"/>
    </source>
</evidence>
<dbReference type="AlphaFoldDB" id="A0A3N0GW80"/>
<gene>
    <name evidence="4" type="ORF">EFL26_04030</name>
</gene>
<protein>
    <recommendedName>
        <fullName evidence="3">DUF5667 domain-containing protein</fullName>
    </recommendedName>
</protein>
<proteinExistence type="predicted"/>
<name>A0A3N0GW80_9ACTN</name>
<dbReference type="Proteomes" id="UP000279994">
    <property type="component" value="Unassembled WGS sequence"/>
</dbReference>
<sequence length="384" mass="39098">MTSLISARRAAEDFARVVDGSQGDVADRYADLTATVDLLRRQDTPAARPDFVADLRAQLMAAADTLLVPVDSVPAEVVPLRPRRSQRRLAAAAAAFVVVGGTAGVAAAAENSLPGDPLYALKRGIESAQVSLNTSDAAKGRDLIAQANTRLDEVDGLVGAGDSTSRISHTLTSFKRSESGGADLLFVAYQRGGNPDDLAALRNTLLAQRDRLQSLAGQAPPTTQPDFASAVALLGDLDQQARVLCSNCGPDTGASDFANLSSAPALQSLITDAAAAAVADQQTAATKALADKAAAIAANTPKTPVATTQQATRDASGSILPGSVTVPSLPTTPTAPLQNTVKTVTGGVEDLLGTVNDSTGGALSPVTDTVNNTLNGVTNLLTGP</sequence>
<keyword evidence="5" id="KW-1185">Reference proteome</keyword>
<keyword evidence="2" id="KW-1133">Transmembrane helix</keyword>
<feature type="domain" description="DUF5667" evidence="3">
    <location>
        <begin position="112"/>
        <end position="176"/>
    </location>
</feature>
<evidence type="ECO:0000256" key="2">
    <source>
        <dbReference type="SAM" id="Phobius"/>
    </source>
</evidence>
<feature type="region of interest" description="Disordered" evidence="1">
    <location>
        <begin position="301"/>
        <end position="339"/>
    </location>
</feature>
<feature type="transmembrane region" description="Helical" evidence="2">
    <location>
        <begin position="89"/>
        <end position="109"/>
    </location>
</feature>
<evidence type="ECO:0000256" key="1">
    <source>
        <dbReference type="SAM" id="MobiDB-lite"/>
    </source>
</evidence>
<accession>A0A3N0GW80</accession>
<dbReference type="EMBL" id="RJSF01000007">
    <property type="protein sequence ID" value="RNM16697.1"/>
    <property type="molecule type" value="Genomic_DNA"/>
</dbReference>
<dbReference type="Pfam" id="PF18915">
    <property type="entry name" value="DUF5667"/>
    <property type="match status" value="1"/>
</dbReference>
<organism evidence="4 5">
    <name type="scientific">Nocardioides pocheonensis</name>
    <dbReference type="NCBI Taxonomy" id="661485"/>
    <lineage>
        <taxon>Bacteria</taxon>
        <taxon>Bacillati</taxon>
        <taxon>Actinomycetota</taxon>
        <taxon>Actinomycetes</taxon>
        <taxon>Propionibacteriales</taxon>
        <taxon>Nocardioidaceae</taxon>
        <taxon>Nocardioides</taxon>
    </lineage>
</organism>
<feature type="compositionally biased region" description="Polar residues" evidence="1">
    <location>
        <begin position="301"/>
        <end position="315"/>
    </location>
</feature>
<evidence type="ECO:0000259" key="3">
    <source>
        <dbReference type="Pfam" id="PF18915"/>
    </source>
</evidence>
<dbReference type="InterPro" id="IPR043725">
    <property type="entry name" value="DUF5667"/>
</dbReference>
<feature type="compositionally biased region" description="Low complexity" evidence="1">
    <location>
        <begin position="323"/>
        <end position="337"/>
    </location>
</feature>
<dbReference type="RefSeq" id="WP_123221588.1">
    <property type="nucleotide sequence ID" value="NZ_RJSF01000007.1"/>
</dbReference>